<keyword evidence="3" id="KW-1185">Reference proteome</keyword>
<feature type="compositionally biased region" description="Low complexity" evidence="1">
    <location>
        <begin position="37"/>
        <end position="51"/>
    </location>
</feature>
<dbReference type="EMBL" id="AP018495">
    <property type="protein sequence ID" value="BBI30574.1"/>
    <property type="molecule type" value="Genomic_DNA"/>
</dbReference>
<feature type="region of interest" description="Disordered" evidence="1">
    <location>
        <begin position="1"/>
        <end position="51"/>
    </location>
</feature>
<dbReference type="Proteomes" id="UP001161669">
    <property type="component" value="Segment"/>
</dbReference>
<reference evidence="3" key="1">
    <citation type="journal article" date="2019" name="J. Virol.">
        <title>Medusavirus, a novel large DNA virus discovered from hot spring water.</title>
        <authorList>
            <person name="Yoshikawa G."/>
            <person name="Blanc-Mathieu R."/>
            <person name="Song C."/>
            <person name="Kayama Y."/>
            <person name="Mochizuki T."/>
            <person name="Murata K."/>
            <person name="Ogata H."/>
            <person name="Takemura M."/>
        </authorList>
    </citation>
    <scope>NUCLEOTIDE SEQUENCE [LARGE SCALE GENOMIC DNA]</scope>
</reference>
<protein>
    <submittedName>
        <fullName evidence="2">Uncharacterized protein</fullName>
    </submittedName>
</protein>
<sequence length="386" mass="42976">MQGPRSTYGRSSGNVRRQPPPTRGSFGVAPRRPVPVPVQQQQQRQQDTPPQLYDAFVSDLAAPSTVDGFDSADLLRPMQTRSAPSAQAPARQRVPRTPFGVVPPKAAPAPAPAPASAHPTPVLPSYTNATSAFDYGAGIAPHPTVKAYKDGQDQWSCVSDTDWYLIKLADRPDNLPALRELADPNLATDSAVIKLLCRRYEEINDEKMFQSREACAAVDARNKAICLQNNKIVSHINENVIKPLYHKPLVVPHPPEYEKEAAERWNVYSNKPEIKLAEAIKYLMVSHKKVAELDYKLENAVALCDELAFAEAIKKKIADSKGKISVRISGQRPAKWNGVDETDSRGLHIRWVRLPEFSFLSPQYIDYEYYCKEADPTVVVPEEIDE</sequence>
<dbReference type="KEGG" id="vg:80540926"/>
<evidence type="ECO:0000256" key="1">
    <source>
        <dbReference type="SAM" id="MobiDB-lite"/>
    </source>
</evidence>
<organism evidence="2 3">
    <name type="scientific">Acanthamoeba castellanii medusavirus J1</name>
    <dbReference type="NCBI Taxonomy" id="3114988"/>
    <lineage>
        <taxon>Viruses</taxon>
        <taxon>Varidnaviria</taxon>
        <taxon>Bamfordvirae</taxon>
        <taxon>Nucleocytoviricota</taxon>
        <taxon>Megaviricetes</taxon>
        <taxon>Mamonoviridae</taxon>
        <taxon>Medusavirus</taxon>
        <taxon>Medusavirus medusae</taxon>
    </lineage>
</organism>
<evidence type="ECO:0000313" key="2">
    <source>
        <dbReference type="EMBL" id="BBI30574.1"/>
    </source>
</evidence>
<evidence type="ECO:0000313" key="3">
    <source>
        <dbReference type="Proteomes" id="UP001161669"/>
    </source>
</evidence>
<feature type="compositionally biased region" description="Polar residues" evidence="1">
    <location>
        <begin position="1"/>
        <end position="15"/>
    </location>
</feature>
<name>A0A3T1CXM0_9VIRU</name>
<proteinExistence type="predicted"/>
<accession>A0A3T1CXM0</accession>